<proteinExistence type="predicted"/>
<feature type="region of interest" description="Disordered" evidence="1">
    <location>
        <begin position="24"/>
        <end position="59"/>
    </location>
</feature>
<dbReference type="Pfam" id="PF14559">
    <property type="entry name" value="TPR_19"/>
    <property type="match status" value="1"/>
</dbReference>
<dbReference type="SMART" id="SM00028">
    <property type="entry name" value="TPR"/>
    <property type="match status" value="2"/>
</dbReference>
<name>A0A5B8RBE3_9ZZZZ</name>
<evidence type="ECO:0000256" key="1">
    <source>
        <dbReference type="SAM" id="MobiDB-lite"/>
    </source>
</evidence>
<dbReference type="PROSITE" id="PS50005">
    <property type="entry name" value="TPR"/>
    <property type="match status" value="1"/>
</dbReference>
<dbReference type="AlphaFoldDB" id="A0A5B8RBE3"/>
<reference evidence="2" key="1">
    <citation type="submission" date="2019-06" db="EMBL/GenBank/DDBJ databases">
        <authorList>
            <person name="Murdoch R.W."/>
            <person name="Fathepure B."/>
        </authorList>
    </citation>
    <scope>NUCLEOTIDE SEQUENCE</scope>
</reference>
<dbReference type="SUPFAM" id="SSF48452">
    <property type="entry name" value="TPR-like"/>
    <property type="match status" value="1"/>
</dbReference>
<evidence type="ECO:0000313" key="2">
    <source>
        <dbReference type="EMBL" id="QEA05278.1"/>
    </source>
</evidence>
<feature type="region of interest" description="Disordered" evidence="1">
    <location>
        <begin position="147"/>
        <end position="166"/>
    </location>
</feature>
<feature type="compositionally biased region" description="Basic and acidic residues" evidence="1">
    <location>
        <begin position="157"/>
        <end position="166"/>
    </location>
</feature>
<dbReference type="PROSITE" id="PS51257">
    <property type="entry name" value="PROKAR_LIPOPROTEIN"/>
    <property type="match status" value="1"/>
</dbReference>
<gene>
    <name evidence="2" type="ORF">KBTEX_01598</name>
</gene>
<dbReference type="InterPro" id="IPR011990">
    <property type="entry name" value="TPR-like_helical_dom_sf"/>
</dbReference>
<dbReference type="EMBL" id="MN079098">
    <property type="protein sequence ID" value="QEA05278.1"/>
    <property type="molecule type" value="Genomic_DNA"/>
</dbReference>
<protein>
    <submittedName>
        <fullName evidence="2">Uncharacterized protein</fullName>
    </submittedName>
</protein>
<dbReference type="InterPro" id="IPR019734">
    <property type="entry name" value="TPR_rpt"/>
</dbReference>
<accession>A0A5B8RBE3</accession>
<feature type="compositionally biased region" description="Low complexity" evidence="1">
    <location>
        <begin position="47"/>
        <end position="59"/>
    </location>
</feature>
<dbReference type="Gene3D" id="1.25.40.10">
    <property type="entry name" value="Tetratricopeptide repeat domain"/>
    <property type="match status" value="1"/>
</dbReference>
<sequence>MSARALLATGLLAVLLAACSTAPPGGGRGTGTGETVPAPPSPGEGGAAQPPAGGGQALPPAVRGLVARAESASAAGENDRAADALERAVRLAPDNAAVWQNLAVVRYRQDRCDQAIQLAQRSSDLTGDRQLKAQNWRLIAACRRMKGDAEGASQAESRARELGGGQ</sequence>
<organism evidence="2">
    <name type="scientific">uncultured organism</name>
    <dbReference type="NCBI Taxonomy" id="155900"/>
    <lineage>
        <taxon>unclassified sequences</taxon>
        <taxon>environmental samples</taxon>
    </lineage>
</organism>